<evidence type="ECO:0000256" key="1">
    <source>
        <dbReference type="SAM" id="MobiDB-lite"/>
    </source>
</evidence>
<protein>
    <submittedName>
        <fullName evidence="2">Uncharacterized protein</fullName>
    </submittedName>
</protein>
<dbReference type="GO" id="GO:0016151">
    <property type="term" value="F:nickel cation binding"/>
    <property type="evidence" value="ECO:0007669"/>
    <property type="project" value="InterPro"/>
</dbReference>
<proteinExistence type="predicted"/>
<dbReference type="PANTHER" id="PTHR42958">
    <property type="entry name" value="HYDROGENASE-2 LARGE CHAIN"/>
    <property type="match status" value="1"/>
</dbReference>
<dbReference type="PANTHER" id="PTHR42958:SF4">
    <property type="entry name" value="HYDROGENASE EXPRESSION_FORMATION PROTEIN HUPK"/>
    <property type="match status" value="1"/>
</dbReference>
<feature type="compositionally biased region" description="Polar residues" evidence="1">
    <location>
        <begin position="121"/>
        <end position="130"/>
    </location>
</feature>
<feature type="non-terminal residue" evidence="2">
    <location>
        <position position="148"/>
    </location>
</feature>
<organism evidence="2">
    <name type="scientific">marine sediment metagenome</name>
    <dbReference type="NCBI Taxonomy" id="412755"/>
    <lineage>
        <taxon>unclassified sequences</taxon>
        <taxon>metagenomes</taxon>
        <taxon>ecological metagenomes</taxon>
    </lineage>
</organism>
<dbReference type="Pfam" id="PF00374">
    <property type="entry name" value="NiFeSe_Hases"/>
    <property type="match status" value="1"/>
</dbReference>
<reference evidence="2" key="1">
    <citation type="journal article" date="2014" name="Front. Microbiol.">
        <title>High frequency of phylogenetically diverse reductive dehalogenase-homologous genes in deep subseafloor sedimentary metagenomes.</title>
        <authorList>
            <person name="Kawai M."/>
            <person name="Futagami T."/>
            <person name="Toyoda A."/>
            <person name="Takaki Y."/>
            <person name="Nishi S."/>
            <person name="Hori S."/>
            <person name="Arai W."/>
            <person name="Tsubouchi T."/>
            <person name="Morono Y."/>
            <person name="Uchiyama I."/>
            <person name="Ito T."/>
            <person name="Fujiyama A."/>
            <person name="Inagaki F."/>
            <person name="Takami H."/>
        </authorList>
    </citation>
    <scope>NUCLEOTIDE SEQUENCE</scope>
    <source>
        <strain evidence="2">Expedition CK06-06</strain>
    </source>
</reference>
<accession>X1CI54</accession>
<dbReference type="EMBL" id="BART01037480">
    <property type="protein sequence ID" value="GAH07971.1"/>
    <property type="molecule type" value="Genomic_DNA"/>
</dbReference>
<comment type="caution">
    <text evidence="2">The sequence shown here is derived from an EMBL/GenBank/DDBJ whole genome shotgun (WGS) entry which is preliminary data.</text>
</comment>
<dbReference type="SUPFAM" id="SSF56762">
    <property type="entry name" value="HydB/Nqo4-like"/>
    <property type="match status" value="1"/>
</dbReference>
<dbReference type="InterPro" id="IPR050867">
    <property type="entry name" value="NiFe/NiFeSe_hydrgnase_LSU"/>
</dbReference>
<dbReference type="InterPro" id="IPR001501">
    <property type="entry name" value="Ni-dep_hyd_lsu"/>
</dbReference>
<dbReference type="AlphaFoldDB" id="X1CI54"/>
<gene>
    <name evidence="2" type="ORF">S01H4_62687</name>
</gene>
<sequence>MRALFAGKAPHHVGFVPGGVTQKPTVDKITGFLWRLRKVQDFINNTYVPDAMAIASAYSDYKKIGLGHKNLLAYGTFDLDSTGKNKLFKRGRYTGGKLLDVDAAKITEDVKYSWYEDKTSGKNPTESVTEPQPRKPDAYSWAKAPRYD</sequence>
<name>X1CI54_9ZZZZ</name>
<dbReference type="Gene3D" id="1.10.645.10">
    <property type="entry name" value="Cytochrome-c3 Hydrogenase, chain B"/>
    <property type="match status" value="1"/>
</dbReference>
<feature type="region of interest" description="Disordered" evidence="1">
    <location>
        <begin position="117"/>
        <end position="148"/>
    </location>
</feature>
<evidence type="ECO:0000313" key="2">
    <source>
        <dbReference type="EMBL" id="GAH07971.1"/>
    </source>
</evidence>
<dbReference type="InterPro" id="IPR029014">
    <property type="entry name" value="NiFe-Hase_large"/>
</dbReference>